<evidence type="ECO:0000313" key="2">
    <source>
        <dbReference type="EMBL" id="GAI33319.1"/>
    </source>
</evidence>
<dbReference type="SUPFAM" id="SSF69318">
    <property type="entry name" value="Integrin alpha N-terminal domain"/>
    <property type="match status" value="1"/>
</dbReference>
<organism evidence="2">
    <name type="scientific">marine sediment metagenome</name>
    <dbReference type="NCBI Taxonomy" id="412755"/>
    <lineage>
        <taxon>unclassified sequences</taxon>
        <taxon>metagenomes</taxon>
        <taxon>ecological metagenomes</taxon>
    </lineage>
</organism>
<reference evidence="2" key="1">
    <citation type="journal article" date="2014" name="Front. Microbiol.">
        <title>High frequency of phylogenetically diverse reductive dehalogenase-homologous genes in deep subseafloor sedimentary metagenomes.</title>
        <authorList>
            <person name="Kawai M."/>
            <person name="Futagami T."/>
            <person name="Toyoda A."/>
            <person name="Takaki Y."/>
            <person name="Nishi S."/>
            <person name="Hori S."/>
            <person name="Arai W."/>
            <person name="Tsubouchi T."/>
            <person name="Morono Y."/>
            <person name="Uchiyama I."/>
            <person name="Ito T."/>
            <person name="Fujiyama A."/>
            <person name="Inagaki F."/>
            <person name="Takami H."/>
        </authorList>
    </citation>
    <scope>NUCLEOTIDE SEQUENCE</scope>
    <source>
        <strain evidence="2">Expedition CK06-06</strain>
    </source>
</reference>
<sequence>MQVAIADLNGDGIKEIVTGAGVGGGPHIRVFNRFGDLINPGFFAYNKKFRGGVNVAVGDLNNDGKEEIVTGAGVGGGPQVRIFDLFGKLLCSGFFVD</sequence>
<dbReference type="EMBL" id="BARV01030990">
    <property type="protein sequence ID" value="GAI33319.1"/>
    <property type="molecule type" value="Genomic_DNA"/>
</dbReference>
<dbReference type="Gene3D" id="2.130.10.130">
    <property type="entry name" value="Integrin alpha, N-terminal"/>
    <property type="match status" value="1"/>
</dbReference>
<dbReference type="AlphaFoldDB" id="X1PQY8"/>
<comment type="caution">
    <text evidence="2">The sequence shown here is derived from an EMBL/GenBank/DDBJ whole genome shotgun (WGS) entry which is preliminary data.</text>
</comment>
<dbReference type="InterPro" id="IPR013517">
    <property type="entry name" value="FG-GAP"/>
</dbReference>
<dbReference type="Pfam" id="PF13517">
    <property type="entry name" value="FG-GAP_3"/>
    <property type="match status" value="1"/>
</dbReference>
<evidence type="ECO:0000256" key="1">
    <source>
        <dbReference type="ARBA" id="ARBA00022729"/>
    </source>
</evidence>
<protein>
    <submittedName>
        <fullName evidence="2">Uncharacterized protein</fullName>
    </submittedName>
</protein>
<dbReference type="InterPro" id="IPR028994">
    <property type="entry name" value="Integrin_alpha_N"/>
</dbReference>
<proteinExistence type="predicted"/>
<name>X1PQY8_9ZZZZ</name>
<accession>X1PQY8</accession>
<gene>
    <name evidence="2" type="ORF">S06H3_49108</name>
</gene>
<keyword evidence="1" id="KW-0732">Signal</keyword>
<feature type="non-terminal residue" evidence="2">
    <location>
        <position position="97"/>
    </location>
</feature>